<protein>
    <submittedName>
        <fullName evidence="1">Uncharacterized protein</fullName>
    </submittedName>
</protein>
<dbReference type="AlphaFoldDB" id="A0AAV4TVL5"/>
<name>A0AAV4TVL5_9ARAC</name>
<evidence type="ECO:0000313" key="2">
    <source>
        <dbReference type="Proteomes" id="UP001054837"/>
    </source>
</evidence>
<dbReference type="SUPFAM" id="SSF52047">
    <property type="entry name" value="RNI-like"/>
    <property type="match status" value="2"/>
</dbReference>
<organism evidence="1 2">
    <name type="scientific">Caerostris darwini</name>
    <dbReference type="NCBI Taxonomy" id="1538125"/>
    <lineage>
        <taxon>Eukaryota</taxon>
        <taxon>Metazoa</taxon>
        <taxon>Ecdysozoa</taxon>
        <taxon>Arthropoda</taxon>
        <taxon>Chelicerata</taxon>
        <taxon>Arachnida</taxon>
        <taxon>Araneae</taxon>
        <taxon>Araneomorphae</taxon>
        <taxon>Entelegynae</taxon>
        <taxon>Araneoidea</taxon>
        <taxon>Araneidae</taxon>
        <taxon>Caerostris</taxon>
    </lineage>
</organism>
<dbReference type="EMBL" id="BPLQ01010209">
    <property type="protein sequence ID" value="GIY49209.1"/>
    <property type="molecule type" value="Genomic_DNA"/>
</dbReference>
<dbReference type="Proteomes" id="UP001054837">
    <property type="component" value="Unassembled WGS sequence"/>
</dbReference>
<comment type="caution">
    <text evidence="1">The sequence shown here is derived from an EMBL/GenBank/DDBJ whole genome shotgun (WGS) entry which is preliminary data.</text>
</comment>
<dbReference type="Gene3D" id="3.80.10.10">
    <property type="entry name" value="Ribonuclease Inhibitor"/>
    <property type="match status" value="1"/>
</dbReference>
<dbReference type="InterPro" id="IPR032675">
    <property type="entry name" value="LRR_dom_sf"/>
</dbReference>
<proteinExistence type="predicted"/>
<evidence type="ECO:0000313" key="1">
    <source>
        <dbReference type="EMBL" id="GIY49209.1"/>
    </source>
</evidence>
<sequence length="524" mass="61460">MIFFSKCCVPHLPSSSYFNLNLQNCRTFKAVKITFKKMPPISLYETCLDRIIELLKVDHWSKEKENPFSRLPRKIVELLVEVCGTSQKIRKFSYFRMLLSSGKLQTLKLCFPVIFIDTCIVLPQMLTEKGCMNITVLELDRNFKNCSRWLEKLLQKLPLLESLSVQTLFNPRALKDCKRLKSVRVIRVFIYDNFLSEAVDTLSHMEDLEEFDIFQYSSERISNANFLKVVKFLNTHDKLTSLRFTDSSRAAHHIVANNARGRHRRYGLRKCSWTIGIGSFEDVTALKLSFLQRIMSSVLLFPFVEELEILVLSEDCFEYLKELKHLRSLKMYFNRHSTYQLDFSFLSGIGEQLRHLCIISFKEIPVNAISRYCFNLEYLECSATICDSIESSYNFRMLKRLEIFRIDANSLLYVFQNVRNLKELQFHDAAVFDDQRLQEILNRNPLAFNHLDKVFVRDCMLSREGLKIFLEHAVNLTTAYINSSHLNEGAEIVFSDVIEELQRDVVDDYFAVAHYFDNTSYFSY</sequence>
<keyword evidence="2" id="KW-1185">Reference proteome</keyword>
<reference evidence="1 2" key="1">
    <citation type="submission" date="2021-06" db="EMBL/GenBank/DDBJ databases">
        <title>Caerostris darwini draft genome.</title>
        <authorList>
            <person name="Kono N."/>
            <person name="Arakawa K."/>
        </authorList>
    </citation>
    <scope>NUCLEOTIDE SEQUENCE [LARGE SCALE GENOMIC DNA]</scope>
</reference>
<accession>A0AAV4TVL5</accession>
<gene>
    <name evidence="1" type="primary">AVEN_70485_1</name>
    <name evidence="1" type="ORF">CDAR_523801</name>
</gene>